<reference evidence="3" key="2">
    <citation type="journal article" date="2022" name="Microbiol. Resour. Announc.">
        <title>Metagenome Sequencing to Explore Phylogenomics of Terrestrial Cyanobacteria.</title>
        <authorList>
            <person name="Ward R.D."/>
            <person name="Stajich J.E."/>
            <person name="Johansen J.R."/>
            <person name="Huntemann M."/>
            <person name="Clum A."/>
            <person name="Foster B."/>
            <person name="Foster B."/>
            <person name="Roux S."/>
            <person name="Palaniappan K."/>
            <person name="Varghese N."/>
            <person name="Mukherjee S."/>
            <person name="Reddy T.B.K."/>
            <person name="Daum C."/>
            <person name="Copeland A."/>
            <person name="Chen I.A."/>
            <person name="Ivanova N.N."/>
            <person name="Kyrpides N.C."/>
            <person name="Shapiro N."/>
            <person name="Eloe-Fadrosh E.A."/>
            <person name="Pietrasiak N."/>
        </authorList>
    </citation>
    <scope>NUCLEOTIDE SEQUENCE</scope>
    <source>
        <strain evidence="3">JT2-VF2</strain>
    </source>
</reference>
<name>A0A951UI27_9NOST</name>
<protein>
    <recommendedName>
        <fullName evidence="2">DUF8173 domain-containing protein</fullName>
    </recommendedName>
</protein>
<evidence type="ECO:0000259" key="2">
    <source>
        <dbReference type="Pfam" id="PF26514"/>
    </source>
</evidence>
<proteinExistence type="predicted"/>
<comment type="caution">
    <text evidence="3">The sequence shown here is derived from an EMBL/GenBank/DDBJ whole genome shotgun (WGS) entry which is preliminary data.</text>
</comment>
<dbReference type="InterPro" id="IPR058486">
    <property type="entry name" value="DUF8173"/>
</dbReference>
<keyword evidence="1" id="KW-0812">Transmembrane</keyword>
<dbReference type="Pfam" id="PF26514">
    <property type="entry name" value="DUF8173"/>
    <property type="match status" value="1"/>
</dbReference>
<dbReference type="AlphaFoldDB" id="A0A951UI27"/>
<sequence length="58" mass="6247">MASSERTQMQQFLVGMLILGLIGLIPVLGGLVLSVVNIFGFGALIAWLWCKRRSQAAA</sequence>
<evidence type="ECO:0000313" key="3">
    <source>
        <dbReference type="EMBL" id="MBW4562775.1"/>
    </source>
</evidence>
<evidence type="ECO:0000256" key="1">
    <source>
        <dbReference type="SAM" id="Phobius"/>
    </source>
</evidence>
<accession>A0A951UI27</accession>
<keyword evidence="1" id="KW-1133">Transmembrane helix</keyword>
<organism evidence="3 4">
    <name type="scientific">Mojavia pulchra JT2-VF2</name>
    <dbReference type="NCBI Taxonomy" id="287848"/>
    <lineage>
        <taxon>Bacteria</taxon>
        <taxon>Bacillati</taxon>
        <taxon>Cyanobacteriota</taxon>
        <taxon>Cyanophyceae</taxon>
        <taxon>Nostocales</taxon>
        <taxon>Nostocaceae</taxon>
    </lineage>
</organism>
<feature type="transmembrane region" description="Helical" evidence="1">
    <location>
        <begin position="12"/>
        <end position="28"/>
    </location>
</feature>
<dbReference type="Proteomes" id="UP000715781">
    <property type="component" value="Unassembled WGS sequence"/>
</dbReference>
<dbReference type="EMBL" id="JAHHHN010000009">
    <property type="protein sequence ID" value="MBW4562775.1"/>
    <property type="molecule type" value="Genomic_DNA"/>
</dbReference>
<evidence type="ECO:0000313" key="4">
    <source>
        <dbReference type="Proteomes" id="UP000715781"/>
    </source>
</evidence>
<gene>
    <name evidence="3" type="ORF">KME32_16825</name>
</gene>
<keyword evidence="1" id="KW-0472">Membrane</keyword>
<reference evidence="3" key="1">
    <citation type="submission" date="2021-05" db="EMBL/GenBank/DDBJ databases">
        <authorList>
            <person name="Pietrasiak N."/>
            <person name="Ward R."/>
            <person name="Stajich J.E."/>
            <person name="Kurbessoian T."/>
        </authorList>
    </citation>
    <scope>NUCLEOTIDE SEQUENCE</scope>
    <source>
        <strain evidence="3">JT2-VF2</strain>
    </source>
</reference>
<feature type="domain" description="DUF8173" evidence="2">
    <location>
        <begin position="9"/>
        <end position="48"/>
    </location>
</feature>